<dbReference type="AlphaFoldDB" id="A0A0L8H3Z9"/>
<name>A0A0L8H3Z9_OCTBM</name>
<sequence>MITYNKNAATRSTILRTSKMPSLKIGDTFQFPVRVIEDRNYAVKAVLSSGKAPVFRNLPAVISVPRNTTKGTLVFSIKAHDDDRQGKIFFQFIEFSKENISFHLNSESGGIYLNSSIPDIDSFKLKLRVSDTCGMYSDSILDIRFKQKKLGSISPLQEVSTCT</sequence>
<dbReference type="InterPro" id="IPR015919">
    <property type="entry name" value="Cadherin-like_sf"/>
</dbReference>
<accession>A0A0L8H3Z9</accession>
<dbReference type="Gene3D" id="2.60.40.60">
    <property type="entry name" value="Cadherins"/>
    <property type="match status" value="1"/>
</dbReference>
<gene>
    <name evidence="1" type="ORF">OCBIM_22023228mg</name>
</gene>
<evidence type="ECO:0000313" key="1">
    <source>
        <dbReference type="EMBL" id="KOF83789.1"/>
    </source>
</evidence>
<dbReference type="SUPFAM" id="SSF49313">
    <property type="entry name" value="Cadherin-like"/>
    <property type="match status" value="1"/>
</dbReference>
<reference evidence="1" key="1">
    <citation type="submission" date="2015-07" db="EMBL/GenBank/DDBJ databases">
        <title>MeaNS - Measles Nucleotide Surveillance Program.</title>
        <authorList>
            <person name="Tran T."/>
            <person name="Druce J."/>
        </authorList>
    </citation>
    <scope>NUCLEOTIDE SEQUENCE</scope>
    <source>
        <strain evidence="1">UCB-OBI-ISO-001</strain>
        <tissue evidence="1">Gonad</tissue>
    </source>
</reference>
<organism evidence="1">
    <name type="scientific">Octopus bimaculoides</name>
    <name type="common">California two-spotted octopus</name>
    <dbReference type="NCBI Taxonomy" id="37653"/>
    <lineage>
        <taxon>Eukaryota</taxon>
        <taxon>Metazoa</taxon>
        <taxon>Spiralia</taxon>
        <taxon>Lophotrochozoa</taxon>
        <taxon>Mollusca</taxon>
        <taxon>Cephalopoda</taxon>
        <taxon>Coleoidea</taxon>
        <taxon>Octopodiformes</taxon>
        <taxon>Octopoda</taxon>
        <taxon>Incirrata</taxon>
        <taxon>Octopodidae</taxon>
        <taxon>Octopus</taxon>
    </lineage>
</organism>
<dbReference type="CDD" id="cd11304">
    <property type="entry name" value="Cadherin_repeat"/>
    <property type="match status" value="1"/>
</dbReference>
<evidence type="ECO:0008006" key="2">
    <source>
        <dbReference type="Google" id="ProtNLM"/>
    </source>
</evidence>
<dbReference type="GO" id="GO:0005509">
    <property type="term" value="F:calcium ion binding"/>
    <property type="evidence" value="ECO:0007669"/>
    <property type="project" value="InterPro"/>
</dbReference>
<proteinExistence type="predicted"/>
<dbReference type="EMBL" id="KQ419376">
    <property type="protein sequence ID" value="KOF83789.1"/>
    <property type="molecule type" value="Genomic_DNA"/>
</dbReference>
<dbReference type="OrthoDB" id="6086648at2759"/>
<dbReference type="GO" id="GO:0016020">
    <property type="term" value="C:membrane"/>
    <property type="evidence" value="ECO:0007669"/>
    <property type="project" value="InterPro"/>
</dbReference>
<protein>
    <recommendedName>
        <fullName evidence="2">Cadherin domain-containing protein</fullName>
    </recommendedName>
</protein>